<dbReference type="EMBL" id="JAPWDO010000001">
    <property type="protein sequence ID" value="KAJ5485874.1"/>
    <property type="molecule type" value="Genomic_DNA"/>
</dbReference>
<evidence type="ECO:0000313" key="2">
    <source>
        <dbReference type="EMBL" id="KAJ5485874.1"/>
    </source>
</evidence>
<name>A0A9W9X7M2_9EURO</name>
<gene>
    <name evidence="2" type="ORF">N7530_000174</name>
</gene>
<dbReference type="OrthoDB" id="5588185at2759"/>
<evidence type="ECO:0000256" key="1">
    <source>
        <dbReference type="SAM" id="SignalP"/>
    </source>
</evidence>
<evidence type="ECO:0000313" key="3">
    <source>
        <dbReference type="Proteomes" id="UP001147760"/>
    </source>
</evidence>
<comment type="caution">
    <text evidence="2">The sequence shown here is derived from an EMBL/GenBank/DDBJ whole genome shotgun (WGS) entry which is preliminary data.</text>
</comment>
<reference evidence="2" key="2">
    <citation type="journal article" date="2023" name="IMA Fungus">
        <title>Comparative genomic study of the Penicillium genus elucidates a diverse pangenome and 15 lateral gene transfer events.</title>
        <authorList>
            <person name="Petersen C."/>
            <person name="Sorensen T."/>
            <person name="Nielsen M.R."/>
            <person name="Sondergaard T.E."/>
            <person name="Sorensen J.L."/>
            <person name="Fitzpatrick D.A."/>
            <person name="Frisvad J.C."/>
            <person name="Nielsen K.L."/>
        </authorList>
    </citation>
    <scope>NUCLEOTIDE SEQUENCE</scope>
    <source>
        <strain evidence="2">IBT 17660</strain>
    </source>
</reference>
<reference evidence="2" key="1">
    <citation type="submission" date="2022-12" db="EMBL/GenBank/DDBJ databases">
        <authorList>
            <person name="Petersen C."/>
        </authorList>
    </citation>
    <scope>NUCLEOTIDE SEQUENCE</scope>
    <source>
        <strain evidence="2">IBT 17660</strain>
    </source>
</reference>
<accession>A0A9W9X7M2</accession>
<protein>
    <submittedName>
        <fullName evidence="2">Uncharacterized protein</fullName>
    </submittedName>
</protein>
<sequence>MLYHTFKSLVALALGANTVLAQNSANSLVSRRLTEYLMPAATETHEFARVPGSNFVLLTQMSDSELLKIELDLTTEEPIAFHSFPMGKNSSSQLHSVWPSTLILL</sequence>
<feature type="chain" id="PRO_5040928937" evidence="1">
    <location>
        <begin position="22"/>
        <end position="105"/>
    </location>
</feature>
<keyword evidence="1" id="KW-0732">Signal</keyword>
<organism evidence="2 3">
    <name type="scientific">Penicillium desertorum</name>
    <dbReference type="NCBI Taxonomy" id="1303715"/>
    <lineage>
        <taxon>Eukaryota</taxon>
        <taxon>Fungi</taxon>
        <taxon>Dikarya</taxon>
        <taxon>Ascomycota</taxon>
        <taxon>Pezizomycotina</taxon>
        <taxon>Eurotiomycetes</taxon>
        <taxon>Eurotiomycetidae</taxon>
        <taxon>Eurotiales</taxon>
        <taxon>Aspergillaceae</taxon>
        <taxon>Penicillium</taxon>
    </lineage>
</organism>
<proteinExistence type="predicted"/>
<feature type="signal peptide" evidence="1">
    <location>
        <begin position="1"/>
        <end position="21"/>
    </location>
</feature>
<keyword evidence="3" id="KW-1185">Reference proteome</keyword>
<dbReference type="Proteomes" id="UP001147760">
    <property type="component" value="Unassembled WGS sequence"/>
</dbReference>
<dbReference type="AlphaFoldDB" id="A0A9W9X7M2"/>